<dbReference type="GO" id="GO:0010181">
    <property type="term" value="F:FMN binding"/>
    <property type="evidence" value="ECO:0007669"/>
    <property type="project" value="InterPro"/>
</dbReference>
<dbReference type="PANTHER" id="PTHR10851:SF3">
    <property type="entry name" value="PYRIDOXINE_PYRIDOXAMINE 5'-PHOSPHATE OXIDASE 2"/>
    <property type="match status" value="1"/>
</dbReference>
<dbReference type="SUPFAM" id="SSF50475">
    <property type="entry name" value="FMN-binding split barrel"/>
    <property type="match status" value="1"/>
</dbReference>
<keyword evidence="4" id="KW-0560">Oxidoreductase</keyword>
<organism evidence="6 7">
    <name type="scientific">Yoonia sediminilitoris</name>
    <dbReference type="NCBI Taxonomy" id="1286148"/>
    <lineage>
        <taxon>Bacteria</taxon>
        <taxon>Pseudomonadati</taxon>
        <taxon>Pseudomonadota</taxon>
        <taxon>Alphaproteobacteria</taxon>
        <taxon>Rhodobacterales</taxon>
        <taxon>Paracoccaceae</taxon>
        <taxon>Yoonia</taxon>
    </lineage>
</organism>
<dbReference type="Gene3D" id="2.30.110.10">
    <property type="entry name" value="Electron Transport, Fmn-binding Protein, Chain A"/>
    <property type="match status" value="1"/>
</dbReference>
<feature type="domain" description="Pyridoxamine 5'-phosphate oxidase Alr4036 family FMN-binding" evidence="5">
    <location>
        <begin position="15"/>
        <end position="102"/>
    </location>
</feature>
<dbReference type="RefSeq" id="WP_108384137.1">
    <property type="nucleotide sequence ID" value="NZ_QBUD01000001.1"/>
</dbReference>
<dbReference type="EMBL" id="QBUD01000001">
    <property type="protein sequence ID" value="PUB18445.1"/>
    <property type="molecule type" value="Genomic_DNA"/>
</dbReference>
<evidence type="ECO:0000256" key="4">
    <source>
        <dbReference type="ARBA" id="ARBA00023002"/>
    </source>
</evidence>
<dbReference type="PANTHER" id="PTHR10851">
    <property type="entry name" value="PYRIDOXINE-5-PHOSPHATE OXIDASE"/>
    <property type="match status" value="1"/>
</dbReference>
<keyword evidence="2" id="KW-0285">Flavoprotein</keyword>
<dbReference type="InterPro" id="IPR012349">
    <property type="entry name" value="Split_barrel_FMN-bd"/>
</dbReference>
<reference evidence="6 7" key="1">
    <citation type="submission" date="2018-04" db="EMBL/GenBank/DDBJ databases">
        <title>Genomic Encyclopedia of Archaeal and Bacterial Type Strains, Phase II (KMG-II): from individual species to whole genera.</title>
        <authorList>
            <person name="Goeker M."/>
        </authorList>
    </citation>
    <scope>NUCLEOTIDE SEQUENCE [LARGE SCALE GENOMIC DNA]</scope>
    <source>
        <strain evidence="6 7">DSM 29955</strain>
    </source>
</reference>
<sequence length="185" mass="20872">MSEWFESRKGMRDEVWDTIVQGLIDPDHPAKTPTFATVSPHGWPEARTVVIRGADPEAGTVSVYTDIYSDKVRSLKANPRAALVIWDHRKSLQVRLSLQVTVRSGASVRDLWEKVPDHSQLSYGVAPVPGHPIEERLAYQKRPDPDAFAVLDCEVLTIDAVYLGRDHQRAIYSRSDDWVGQWLSP</sequence>
<dbReference type="InterPro" id="IPR024624">
    <property type="entry name" value="Pyridox_Oxase_Alr4036_FMN-bd"/>
</dbReference>
<gene>
    <name evidence="6" type="ORF">C8N45_10129</name>
</gene>
<comment type="caution">
    <text evidence="6">The sequence shown here is derived from an EMBL/GenBank/DDBJ whole genome shotgun (WGS) entry which is preliminary data.</text>
</comment>
<accession>A0A2T6KPJ3</accession>
<proteinExistence type="predicted"/>
<keyword evidence="3" id="KW-0288">FMN</keyword>
<protein>
    <submittedName>
        <fullName evidence="6">Pyridoxine/pyridoxamine 5'-phosphate oxidase</fullName>
    </submittedName>
</protein>
<dbReference type="GO" id="GO:0008615">
    <property type="term" value="P:pyridoxine biosynthetic process"/>
    <property type="evidence" value="ECO:0007669"/>
    <property type="project" value="InterPro"/>
</dbReference>
<dbReference type="Pfam" id="PF12766">
    <property type="entry name" value="Pyridox_oxase_2"/>
    <property type="match status" value="1"/>
</dbReference>
<name>A0A2T6KPJ3_9RHOB</name>
<dbReference type="Proteomes" id="UP000244523">
    <property type="component" value="Unassembled WGS sequence"/>
</dbReference>
<evidence type="ECO:0000259" key="5">
    <source>
        <dbReference type="Pfam" id="PF12766"/>
    </source>
</evidence>
<dbReference type="AlphaFoldDB" id="A0A2T6KPJ3"/>
<keyword evidence="7" id="KW-1185">Reference proteome</keyword>
<dbReference type="GO" id="GO:0004733">
    <property type="term" value="F:pyridoxamine phosphate oxidase activity"/>
    <property type="evidence" value="ECO:0007669"/>
    <property type="project" value="InterPro"/>
</dbReference>
<evidence type="ECO:0000256" key="2">
    <source>
        <dbReference type="ARBA" id="ARBA00022630"/>
    </source>
</evidence>
<dbReference type="OrthoDB" id="5120525at2"/>
<comment type="cofactor">
    <cofactor evidence="1">
        <name>FMN</name>
        <dbReference type="ChEBI" id="CHEBI:58210"/>
    </cofactor>
</comment>
<evidence type="ECO:0000256" key="3">
    <source>
        <dbReference type="ARBA" id="ARBA00022643"/>
    </source>
</evidence>
<dbReference type="InterPro" id="IPR000659">
    <property type="entry name" value="Pyridox_Oxase"/>
</dbReference>
<evidence type="ECO:0000256" key="1">
    <source>
        <dbReference type="ARBA" id="ARBA00001917"/>
    </source>
</evidence>
<evidence type="ECO:0000313" key="7">
    <source>
        <dbReference type="Proteomes" id="UP000244523"/>
    </source>
</evidence>
<evidence type="ECO:0000313" key="6">
    <source>
        <dbReference type="EMBL" id="PUB18445.1"/>
    </source>
</evidence>